<keyword evidence="2" id="KW-1185">Reference proteome</keyword>
<name>A0A8J3QTL5_9ACTN</name>
<evidence type="ECO:0000313" key="1">
    <source>
        <dbReference type="EMBL" id="GIH16274.1"/>
    </source>
</evidence>
<organism evidence="1 2">
    <name type="scientific">Rugosimonospora africana</name>
    <dbReference type="NCBI Taxonomy" id="556532"/>
    <lineage>
        <taxon>Bacteria</taxon>
        <taxon>Bacillati</taxon>
        <taxon>Actinomycetota</taxon>
        <taxon>Actinomycetes</taxon>
        <taxon>Micromonosporales</taxon>
        <taxon>Micromonosporaceae</taxon>
        <taxon>Rugosimonospora</taxon>
    </lineage>
</organism>
<accession>A0A8J3QTL5</accession>
<protein>
    <submittedName>
        <fullName evidence="1">Uncharacterized protein</fullName>
    </submittedName>
</protein>
<gene>
    <name evidence="1" type="ORF">Raf01_44460</name>
</gene>
<sequence length="85" mass="9997">MQVKCRLVGSPAARSRRTVVGVAEWIQGSFSTPDGLWRVEAIRERNRFWYRLWHVDRIYQDRLVIGTVEYFLGQNGVDWADLVED</sequence>
<dbReference type="EMBL" id="BONZ01000041">
    <property type="protein sequence ID" value="GIH16274.1"/>
    <property type="molecule type" value="Genomic_DNA"/>
</dbReference>
<dbReference type="Proteomes" id="UP000642748">
    <property type="component" value="Unassembled WGS sequence"/>
</dbReference>
<dbReference type="AlphaFoldDB" id="A0A8J3QTL5"/>
<proteinExistence type="predicted"/>
<reference evidence="1" key="1">
    <citation type="submission" date="2021-01" db="EMBL/GenBank/DDBJ databases">
        <title>Whole genome shotgun sequence of Rugosimonospora africana NBRC 104875.</title>
        <authorList>
            <person name="Komaki H."/>
            <person name="Tamura T."/>
        </authorList>
    </citation>
    <scope>NUCLEOTIDE SEQUENCE</scope>
    <source>
        <strain evidence="1">NBRC 104875</strain>
    </source>
</reference>
<comment type="caution">
    <text evidence="1">The sequence shown here is derived from an EMBL/GenBank/DDBJ whole genome shotgun (WGS) entry which is preliminary data.</text>
</comment>
<evidence type="ECO:0000313" key="2">
    <source>
        <dbReference type="Proteomes" id="UP000642748"/>
    </source>
</evidence>